<comment type="caution">
    <text evidence="1">The sequence shown here is derived from an EMBL/GenBank/DDBJ whole genome shotgun (WGS) entry which is preliminary data.</text>
</comment>
<protein>
    <recommendedName>
        <fullName evidence="3">DUF2141 domain-containing protein</fullName>
    </recommendedName>
</protein>
<accession>A0A2S7SPH2</accession>
<dbReference type="InterPro" id="IPR018673">
    <property type="entry name" value="DUF2141"/>
</dbReference>
<keyword evidence="2" id="KW-1185">Reference proteome</keyword>
<dbReference type="Proteomes" id="UP000239872">
    <property type="component" value="Unassembled WGS sequence"/>
</dbReference>
<dbReference type="OrthoDB" id="9788332at2"/>
<sequence length="71" mass="8268">MNLEPGVYGFALLDDENGNGTMDYNMFGMPKEGFGFSDFYLSGLKKPNFDQFKFTLRDHQQLKINMTLRYL</sequence>
<dbReference type="EMBL" id="PPSL01000012">
    <property type="protein sequence ID" value="PQJ08792.1"/>
    <property type="molecule type" value="Genomic_DNA"/>
</dbReference>
<dbReference type="AlphaFoldDB" id="A0A2S7SPH2"/>
<evidence type="ECO:0008006" key="3">
    <source>
        <dbReference type="Google" id="ProtNLM"/>
    </source>
</evidence>
<name>A0A2S7SPH2_9BACT</name>
<reference evidence="1 2" key="1">
    <citation type="submission" date="2018-01" db="EMBL/GenBank/DDBJ databases">
        <title>A novel member of the phylum Bacteroidetes isolated from glacier ice.</title>
        <authorList>
            <person name="Liu Q."/>
            <person name="Xin Y.-H."/>
        </authorList>
    </citation>
    <scope>NUCLEOTIDE SEQUENCE [LARGE SCALE GENOMIC DNA]</scope>
    <source>
        <strain evidence="1 2">RB1R16</strain>
    </source>
</reference>
<dbReference type="Pfam" id="PF09912">
    <property type="entry name" value="DUF2141"/>
    <property type="match status" value="1"/>
</dbReference>
<evidence type="ECO:0000313" key="1">
    <source>
        <dbReference type="EMBL" id="PQJ08792.1"/>
    </source>
</evidence>
<proteinExistence type="predicted"/>
<evidence type="ECO:0000313" key="2">
    <source>
        <dbReference type="Proteomes" id="UP000239872"/>
    </source>
</evidence>
<dbReference type="RefSeq" id="WP_105041432.1">
    <property type="nucleotide sequence ID" value="NZ_PPSL01000012.1"/>
</dbReference>
<organism evidence="1 2">
    <name type="scientific">Flavipsychrobacter stenotrophus</name>
    <dbReference type="NCBI Taxonomy" id="2077091"/>
    <lineage>
        <taxon>Bacteria</taxon>
        <taxon>Pseudomonadati</taxon>
        <taxon>Bacteroidota</taxon>
        <taxon>Chitinophagia</taxon>
        <taxon>Chitinophagales</taxon>
        <taxon>Chitinophagaceae</taxon>
        <taxon>Flavipsychrobacter</taxon>
    </lineage>
</organism>
<gene>
    <name evidence="1" type="ORF">CJD36_022320</name>
</gene>